<proteinExistence type="predicted"/>
<keyword evidence="1" id="KW-0812">Transmembrane</keyword>
<protein>
    <submittedName>
        <fullName evidence="2">Uncharacterized protein</fullName>
    </submittedName>
</protein>
<keyword evidence="1" id="KW-0472">Membrane</keyword>
<evidence type="ECO:0000313" key="3">
    <source>
        <dbReference type="Proteomes" id="UP000600026"/>
    </source>
</evidence>
<evidence type="ECO:0000256" key="1">
    <source>
        <dbReference type="SAM" id="Phobius"/>
    </source>
</evidence>
<dbReference type="AlphaFoldDB" id="A0A919GS28"/>
<sequence length="161" mass="17085">MNDGDEQLLRCRVYGHDHDDPNPGPLPHPTYAFLAGGPLDGPLLDITGWRPQEIEDGVALMTELGRWPGGRALYDPLPGIRAVVPAFGVGTDGTGSLVFVGLDNWTGLGTFSLAIPDVPQAASPTVAEFGWALVIGLVAAFVGTGIRRLSLLLQARVERHP</sequence>
<dbReference type="EMBL" id="BNEE01000003">
    <property type="protein sequence ID" value="GHI82875.1"/>
    <property type="molecule type" value="Genomic_DNA"/>
</dbReference>
<keyword evidence="3" id="KW-1185">Reference proteome</keyword>
<gene>
    <name evidence="2" type="ORF">Sxan_02390</name>
</gene>
<reference evidence="2" key="1">
    <citation type="submission" date="2020-09" db="EMBL/GenBank/DDBJ databases">
        <title>Whole genome shotgun sequence of Streptomyces xanthophaeus NBRC 12829.</title>
        <authorList>
            <person name="Komaki H."/>
            <person name="Tamura T."/>
        </authorList>
    </citation>
    <scope>NUCLEOTIDE SEQUENCE</scope>
    <source>
        <strain evidence="2">NBRC 12829</strain>
    </source>
</reference>
<accession>A0A919GS28</accession>
<evidence type="ECO:0000313" key="2">
    <source>
        <dbReference type="EMBL" id="GHI82875.1"/>
    </source>
</evidence>
<keyword evidence="1" id="KW-1133">Transmembrane helix</keyword>
<name>A0A919GS28_9ACTN</name>
<feature type="transmembrane region" description="Helical" evidence="1">
    <location>
        <begin position="129"/>
        <end position="146"/>
    </location>
</feature>
<comment type="caution">
    <text evidence="2">The sequence shown here is derived from an EMBL/GenBank/DDBJ whole genome shotgun (WGS) entry which is preliminary data.</text>
</comment>
<organism evidence="2 3">
    <name type="scientific">Streptomyces xanthophaeus</name>
    <dbReference type="NCBI Taxonomy" id="67385"/>
    <lineage>
        <taxon>Bacteria</taxon>
        <taxon>Bacillati</taxon>
        <taxon>Actinomycetota</taxon>
        <taxon>Actinomycetes</taxon>
        <taxon>Kitasatosporales</taxon>
        <taxon>Streptomycetaceae</taxon>
        <taxon>Streptomyces</taxon>
    </lineage>
</organism>
<dbReference type="Proteomes" id="UP000600026">
    <property type="component" value="Unassembled WGS sequence"/>
</dbReference>